<dbReference type="InterPro" id="IPR003838">
    <property type="entry name" value="ABC3_permease_C"/>
</dbReference>
<organism evidence="9 10">
    <name type="scientific">Flavobacterium proteolyticum</name>
    <dbReference type="NCBI Taxonomy" id="2911683"/>
    <lineage>
        <taxon>Bacteria</taxon>
        <taxon>Pseudomonadati</taxon>
        <taxon>Bacteroidota</taxon>
        <taxon>Flavobacteriia</taxon>
        <taxon>Flavobacteriales</taxon>
        <taxon>Flavobacteriaceae</taxon>
        <taxon>Flavobacterium</taxon>
    </lineage>
</organism>
<protein>
    <submittedName>
        <fullName evidence="9">FtsX-like permease family protein</fullName>
    </submittedName>
</protein>
<evidence type="ECO:0000256" key="2">
    <source>
        <dbReference type="ARBA" id="ARBA00022475"/>
    </source>
</evidence>
<sequence>MIAKLAWKNIWFKPLNTILSVVLLTSSVAIITTLVLVEKQFEEKFSSNIDGVDLVMGAQGSPLQLILSSVYQVDSPTGNISYDSAKVWMQHPFVQKAIPLAFGDNYRGYKILGTTPDYLEKYGATISEGKLFEKNFEVVIGSDIAQKLSLKIGDEFFGSHGDAAEGEVHDHYGYKVVGIAKPTGKVVDNLILCTIPSVWQMHGGHGEEENPAHGEEGHVHVEGEEHHEEADMTLDEPGMEITAVLLKFRNKMGIVTWPRIIAQNTKMQVASPAIEVNRLFSLFGIGISALQYLAYGIMLISGISIFIALYNTLKEREKEFALMRVNGAKRLQLLKVVMIESLLLCVVGFIFGTILGRVGLSMLSNSAEEDFKMSFNPYEFIWEKEGTLFLLTIFVGFIAALIPAIKAYNLNISKTLANA</sequence>
<proteinExistence type="predicted"/>
<reference evidence="9 10" key="1">
    <citation type="submission" date="2020-10" db="EMBL/GenBank/DDBJ databases">
        <title>The genome sequence of Flavobacterium aquaticum 1Y8A.</title>
        <authorList>
            <person name="Liu Y."/>
        </authorList>
    </citation>
    <scope>NUCLEOTIDE SEQUENCE [LARGE SCALE GENOMIC DNA]</scope>
    <source>
        <strain evidence="9 10">1Y8A</strain>
    </source>
</reference>
<keyword evidence="3 6" id="KW-0812">Transmembrane</keyword>
<evidence type="ECO:0000256" key="1">
    <source>
        <dbReference type="ARBA" id="ARBA00004651"/>
    </source>
</evidence>
<dbReference type="PANTHER" id="PTHR43738:SF2">
    <property type="entry name" value="ABC TRANSPORTER PERMEASE"/>
    <property type="match status" value="1"/>
</dbReference>
<keyword evidence="10" id="KW-1185">Reference proteome</keyword>
<dbReference type="Pfam" id="PF02687">
    <property type="entry name" value="FtsX"/>
    <property type="match status" value="1"/>
</dbReference>
<evidence type="ECO:0000259" key="7">
    <source>
        <dbReference type="Pfam" id="PF02687"/>
    </source>
</evidence>
<accession>A0ABR9WRF4</accession>
<dbReference type="InterPro" id="IPR051125">
    <property type="entry name" value="ABC-4/HrtB_transporter"/>
</dbReference>
<evidence type="ECO:0000256" key="5">
    <source>
        <dbReference type="ARBA" id="ARBA00023136"/>
    </source>
</evidence>
<keyword evidence="5 6" id="KW-0472">Membrane</keyword>
<feature type="domain" description="ABC3 transporter permease C-terminal" evidence="7">
    <location>
        <begin position="294"/>
        <end position="412"/>
    </location>
</feature>
<dbReference type="Proteomes" id="UP000656274">
    <property type="component" value="Unassembled WGS sequence"/>
</dbReference>
<evidence type="ECO:0000259" key="8">
    <source>
        <dbReference type="Pfam" id="PF12704"/>
    </source>
</evidence>
<feature type="transmembrane region" description="Helical" evidence="6">
    <location>
        <begin position="386"/>
        <end position="405"/>
    </location>
</feature>
<evidence type="ECO:0000256" key="6">
    <source>
        <dbReference type="SAM" id="Phobius"/>
    </source>
</evidence>
<dbReference type="Pfam" id="PF12704">
    <property type="entry name" value="MacB_PCD"/>
    <property type="match status" value="1"/>
</dbReference>
<dbReference type="PANTHER" id="PTHR43738">
    <property type="entry name" value="ABC TRANSPORTER, MEMBRANE PROTEIN"/>
    <property type="match status" value="1"/>
</dbReference>
<comment type="caution">
    <text evidence="9">The sequence shown here is derived from an EMBL/GenBank/DDBJ whole genome shotgun (WGS) entry which is preliminary data.</text>
</comment>
<dbReference type="EMBL" id="JADFTZ010000002">
    <property type="protein sequence ID" value="MBE9576505.1"/>
    <property type="molecule type" value="Genomic_DNA"/>
</dbReference>
<feature type="domain" description="MacB-like periplasmic core" evidence="8">
    <location>
        <begin position="17"/>
        <end position="192"/>
    </location>
</feature>
<gene>
    <name evidence="9" type="ORF">IM755_07240</name>
</gene>
<keyword evidence="2" id="KW-1003">Cell membrane</keyword>
<evidence type="ECO:0000313" key="9">
    <source>
        <dbReference type="EMBL" id="MBE9576505.1"/>
    </source>
</evidence>
<feature type="transmembrane region" description="Helical" evidence="6">
    <location>
        <begin position="293"/>
        <end position="313"/>
    </location>
</feature>
<feature type="transmembrane region" description="Helical" evidence="6">
    <location>
        <begin position="17"/>
        <end position="37"/>
    </location>
</feature>
<evidence type="ECO:0000256" key="3">
    <source>
        <dbReference type="ARBA" id="ARBA00022692"/>
    </source>
</evidence>
<name>A0ABR9WRF4_9FLAO</name>
<feature type="transmembrane region" description="Helical" evidence="6">
    <location>
        <begin position="333"/>
        <end position="355"/>
    </location>
</feature>
<evidence type="ECO:0000313" key="10">
    <source>
        <dbReference type="Proteomes" id="UP000656274"/>
    </source>
</evidence>
<dbReference type="InterPro" id="IPR025857">
    <property type="entry name" value="MacB_PCD"/>
</dbReference>
<evidence type="ECO:0000256" key="4">
    <source>
        <dbReference type="ARBA" id="ARBA00022989"/>
    </source>
</evidence>
<dbReference type="RefSeq" id="WP_194095233.1">
    <property type="nucleotide sequence ID" value="NZ_JADFTZ010000002.1"/>
</dbReference>
<keyword evidence="4 6" id="KW-1133">Transmembrane helix</keyword>
<comment type="subcellular location">
    <subcellularLocation>
        <location evidence="1">Cell membrane</location>
        <topology evidence="1">Multi-pass membrane protein</topology>
    </subcellularLocation>
</comment>